<keyword evidence="1" id="KW-0328">Glycosyltransferase</keyword>
<name>A0A381RJ09_9ZZZZ</name>
<reference evidence="5" key="1">
    <citation type="submission" date="2018-05" db="EMBL/GenBank/DDBJ databases">
        <authorList>
            <person name="Lanie J.A."/>
            <person name="Ng W.-L."/>
            <person name="Kazmierczak K.M."/>
            <person name="Andrzejewski T.M."/>
            <person name="Davidsen T.M."/>
            <person name="Wayne K.J."/>
            <person name="Tettelin H."/>
            <person name="Glass J.I."/>
            <person name="Rusch D."/>
            <person name="Podicherti R."/>
            <person name="Tsui H.-C.T."/>
            <person name="Winkler M.E."/>
        </authorList>
    </citation>
    <scope>NUCLEOTIDE SEQUENCE</scope>
</reference>
<dbReference type="GO" id="GO:0016757">
    <property type="term" value="F:glycosyltransferase activity"/>
    <property type="evidence" value="ECO:0007669"/>
    <property type="project" value="UniProtKB-KW"/>
</dbReference>
<dbReference type="EMBL" id="UINC01001803">
    <property type="protein sequence ID" value="SUZ89093.1"/>
    <property type="molecule type" value="Genomic_DNA"/>
</dbReference>
<feature type="domain" description="Glycosyltransferase subfamily 4-like N-terminal" evidence="4">
    <location>
        <begin position="2"/>
        <end position="185"/>
    </location>
</feature>
<evidence type="ECO:0000256" key="1">
    <source>
        <dbReference type="ARBA" id="ARBA00022676"/>
    </source>
</evidence>
<protein>
    <recommendedName>
        <fullName evidence="6">Glycosyltransferase subfamily 4-like N-terminal domain-containing protein</fullName>
    </recommendedName>
</protein>
<dbReference type="AlphaFoldDB" id="A0A381RJ09"/>
<dbReference type="Pfam" id="PF00534">
    <property type="entry name" value="Glycos_transf_1"/>
    <property type="match status" value="1"/>
</dbReference>
<evidence type="ECO:0000259" key="4">
    <source>
        <dbReference type="Pfam" id="PF13439"/>
    </source>
</evidence>
<sequence>MGSTVYHLSAALAAKGHRVTVITRSGGGKPPRVDGVTVTEVPWAMIPMEFTRSYGRWALRALEKLHEREPVDVIHVHVPLLAWNEKQFKRARGISPVITSLHGSWKGEARGLALSSQFGEEGARWNVNDIAIRRFANHYAKFENIALNHSDICVANSVATRIDFETNYSPPNNWDCETILWGVDTGLYRPLHLDSEDDLARSNKLRKGYGANQETNLILAVGRLAARKGHTMLIRAFATVVKESPDSHLLIVGRGGLRSKLLRLARALGISEHVSIESGMKFDELAACFSIADLVCYPSYYEGQGLVPLEAMASGTPCLAFDLPPLTEMIDEEVGGLCEMSEDSLAESMLSMLSSGELIAKGAVGRRRVLERFTFEGNADAFLAVYERAIGDSGRRGNS</sequence>
<organism evidence="5">
    <name type="scientific">marine metagenome</name>
    <dbReference type="NCBI Taxonomy" id="408172"/>
    <lineage>
        <taxon>unclassified sequences</taxon>
        <taxon>metagenomes</taxon>
        <taxon>ecological metagenomes</taxon>
    </lineage>
</organism>
<evidence type="ECO:0008006" key="6">
    <source>
        <dbReference type="Google" id="ProtNLM"/>
    </source>
</evidence>
<feature type="domain" description="Glycosyl transferase family 1" evidence="3">
    <location>
        <begin position="204"/>
        <end position="358"/>
    </location>
</feature>
<accession>A0A381RJ09</accession>
<evidence type="ECO:0000256" key="2">
    <source>
        <dbReference type="ARBA" id="ARBA00022679"/>
    </source>
</evidence>
<dbReference type="InterPro" id="IPR001296">
    <property type="entry name" value="Glyco_trans_1"/>
</dbReference>
<gene>
    <name evidence="5" type="ORF">METZ01_LOCUS41947</name>
</gene>
<dbReference type="PANTHER" id="PTHR12526:SF510">
    <property type="entry name" value="D-INOSITOL 3-PHOSPHATE GLYCOSYLTRANSFERASE"/>
    <property type="match status" value="1"/>
</dbReference>
<dbReference type="InterPro" id="IPR028098">
    <property type="entry name" value="Glyco_trans_4-like_N"/>
</dbReference>
<evidence type="ECO:0000259" key="3">
    <source>
        <dbReference type="Pfam" id="PF00534"/>
    </source>
</evidence>
<dbReference type="SUPFAM" id="SSF53756">
    <property type="entry name" value="UDP-Glycosyltransferase/glycogen phosphorylase"/>
    <property type="match status" value="1"/>
</dbReference>
<dbReference type="PANTHER" id="PTHR12526">
    <property type="entry name" value="GLYCOSYLTRANSFERASE"/>
    <property type="match status" value="1"/>
</dbReference>
<keyword evidence="2" id="KW-0808">Transferase</keyword>
<proteinExistence type="predicted"/>
<evidence type="ECO:0000313" key="5">
    <source>
        <dbReference type="EMBL" id="SUZ89093.1"/>
    </source>
</evidence>
<dbReference type="Gene3D" id="3.40.50.2000">
    <property type="entry name" value="Glycogen Phosphorylase B"/>
    <property type="match status" value="2"/>
</dbReference>
<dbReference type="Pfam" id="PF13439">
    <property type="entry name" value="Glyco_transf_4"/>
    <property type="match status" value="1"/>
</dbReference>
<dbReference type="CDD" id="cd03801">
    <property type="entry name" value="GT4_PimA-like"/>
    <property type="match status" value="1"/>
</dbReference>